<sequence>MRIGDNWTAYVLAGPALALLLALYILPSLGVFVIAATDWQFGARSLYFVGAENFAALLEDTTFRQSFLNTLAFVSTTVPFTALLGLAIALLIESGRSLRAFYRAVHFLPFMATMVAMAMAWEALLHPTVGLVNQLMRLAGLPAINWLREESTALPVLGLIFVWQNLGYAMILFLAGLKAIPAELYDVT</sequence>
<keyword evidence="5 7" id="KW-1133">Transmembrane helix</keyword>
<evidence type="ECO:0000256" key="1">
    <source>
        <dbReference type="ARBA" id="ARBA00004651"/>
    </source>
</evidence>
<name>A0ABW0IZC9_9HYPH</name>
<comment type="caution">
    <text evidence="9">The sequence shown here is derived from an EMBL/GenBank/DDBJ whole genome shotgun (WGS) entry which is preliminary data.</text>
</comment>
<keyword evidence="4 7" id="KW-0812">Transmembrane</keyword>
<dbReference type="PROSITE" id="PS50928">
    <property type="entry name" value="ABC_TM1"/>
    <property type="match status" value="1"/>
</dbReference>
<feature type="domain" description="ABC transmembrane type-1" evidence="8">
    <location>
        <begin position="67"/>
        <end position="188"/>
    </location>
</feature>
<evidence type="ECO:0000256" key="6">
    <source>
        <dbReference type="ARBA" id="ARBA00023136"/>
    </source>
</evidence>
<dbReference type="Proteomes" id="UP001596053">
    <property type="component" value="Unassembled WGS sequence"/>
</dbReference>
<comment type="subcellular location">
    <subcellularLocation>
        <location evidence="1">Cell membrane</location>
        <topology evidence="1">Multi-pass membrane protein</topology>
    </subcellularLocation>
</comment>
<dbReference type="PANTHER" id="PTHR30193:SF37">
    <property type="entry name" value="INNER MEMBRANE ABC TRANSPORTER PERMEASE PROTEIN YCJO"/>
    <property type="match status" value="1"/>
</dbReference>
<dbReference type="PANTHER" id="PTHR30193">
    <property type="entry name" value="ABC TRANSPORTER PERMEASE PROTEIN"/>
    <property type="match status" value="1"/>
</dbReference>
<feature type="transmembrane region" description="Helical" evidence="7">
    <location>
        <begin position="67"/>
        <end position="92"/>
    </location>
</feature>
<evidence type="ECO:0000256" key="4">
    <source>
        <dbReference type="ARBA" id="ARBA00022692"/>
    </source>
</evidence>
<organism evidence="9 10">
    <name type="scientific">Bosea eneae</name>
    <dbReference type="NCBI Taxonomy" id="151454"/>
    <lineage>
        <taxon>Bacteria</taxon>
        <taxon>Pseudomonadati</taxon>
        <taxon>Pseudomonadota</taxon>
        <taxon>Alphaproteobacteria</taxon>
        <taxon>Hyphomicrobiales</taxon>
        <taxon>Boseaceae</taxon>
        <taxon>Bosea</taxon>
    </lineage>
</organism>
<keyword evidence="10" id="KW-1185">Reference proteome</keyword>
<evidence type="ECO:0000256" key="7">
    <source>
        <dbReference type="SAM" id="Phobius"/>
    </source>
</evidence>
<dbReference type="SUPFAM" id="SSF161098">
    <property type="entry name" value="MetI-like"/>
    <property type="match status" value="1"/>
</dbReference>
<dbReference type="Gene3D" id="1.10.3720.10">
    <property type="entry name" value="MetI-like"/>
    <property type="match status" value="1"/>
</dbReference>
<keyword evidence="2" id="KW-0813">Transport</keyword>
<dbReference type="EMBL" id="JBHSLW010000044">
    <property type="protein sequence ID" value="MFC5422659.1"/>
    <property type="molecule type" value="Genomic_DNA"/>
</dbReference>
<dbReference type="InterPro" id="IPR000515">
    <property type="entry name" value="MetI-like"/>
</dbReference>
<protein>
    <submittedName>
        <fullName evidence="9">Carbohydrate ABC transporter permease</fullName>
    </submittedName>
</protein>
<keyword evidence="3" id="KW-1003">Cell membrane</keyword>
<feature type="transmembrane region" description="Helical" evidence="7">
    <location>
        <begin position="7"/>
        <end position="36"/>
    </location>
</feature>
<evidence type="ECO:0000313" key="10">
    <source>
        <dbReference type="Proteomes" id="UP001596053"/>
    </source>
</evidence>
<proteinExistence type="predicted"/>
<evidence type="ECO:0000256" key="3">
    <source>
        <dbReference type="ARBA" id="ARBA00022475"/>
    </source>
</evidence>
<feature type="transmembrane region" description="Helical" evidence="7">
    <location>
        <begin position="104"/>
        <end position="121"/>
    </location>
</feature>
<dbReference type="InterPro" id="IPR035906">
    <property type="entry name" value="MetI-like_sf"/>
</dbReference>
<keyword evidence="6 7" id="KW-0472">Membrane</keyword>
<reference evidence="10" key="1">
    <citation type="journal article" date="2019" name="Int. J. Syst. Evol. Microbiol.">
        <title>The Global Catalogue of Microorganisms (GCM) 10K type strain sequencing project: providing services to taxonomists for standard genome sequencing and annotation.</title>
        <authorList>
            <consortium name="The Broad Institute Genomics Platform"/>
            <consortium name="The Broad Institute Genome Sequencing Center for Infectious Disease"/>
            <person name="Wu L."/>
            <person name="Ma J."/>
        </authorList>
    </citation>
    <scope>NUCLEOTIDE SEQUENCE [LARGE SCALE GENOMIC DNA]</scope>
    <source>
        <strain evidence="10">NCAIM B.01391</strain>
    </source>
</reference>
<dbReference type="RefSeq" id="WP_377800904.1">
    <property type="nucleotide sequence ID" value="NZ_JBHSLW010000044.1"/>
</dbReference>
<accession>A0ABW0IZC9</accession>
<dbReference type="InterPro" id="IPR051393">
    <property type="entry name" value="ABC_transporter_permease"/>
</dbReference>
<gene>
    <name evidence="9" type="ORF">ACFPOB_24150</name>
</gene>
<evidence type="ECO:0000256" key="5">
    <source>
        <dbReference type="ARBA" id="ARBA00022989"/>
    </source>
</evidence>
<evidence type="ECO:0000256" key="2">
    <source>
        <dbReference type="ARBA" id="ARBA00022448"/>
    </source>
</evidence>
<feature type="transmembrane region" description="Helical" evidence="7">
    <location>
        <begin position="156"/>
        <end position="177"/>
    </location>
</feature>
<evidence type="ECO:0000313" key="9">
    <source>
        <dbReference type="EMBL" id="MFC5422659.1"/>
    </source>
</evidence>
<evidence type="ECO:0000259" key="8">
    <source>
        <dbReference type="PROSITE" id="PS50928"/>
    </source>
</evidence>